<gene>
    <name evidence="7" type="ORF">HMPREF9156_00273</name>
</gene>
<dbReference type="GO" id="GO:0047804">
    <property type="term" value="F:cysteine-S-conjugate beta-lyase activity"/>
    <property type="evidence" value="ECO:0007669"/>
    <property type="project" value="UniProtKB-EC"/>
</dbReference>
<dbReference type="HOGENOM" id="CLU_017584_15_3_11"/>
<proteinExistence type="inferred from homology"/>
<keyword evidence="3" id="KW-0663">Pyridoxal phosphate</keyword>
<dbReference type="eggNOG" id="COG1168">
    <property type="taxonomic scope" value="Bacteria"/>
</dbReference>
<sequence>MPDFDFDAVDRTHINSVKWDVAPGELPMWVADMDFATAPTVIDAVKQRMANPTYGYSFIPEEYNQAVSSWWKRRHDHDIDPHNIIFATGVIPAISSAVRYLTNPAEKIVIQSPVYNIFYNSIINNGRRVIDAPLAYTSGEYSMDFEALERAFSDPLATMMILCNPHNPVGKAWSRNDLARVGELADKYHITVVSDEIHCDIMDPAVTHIPFASADPACRRVAVTCCSPSKAFNLAGLHSAYVMIDEP</sequence>
<dbReference type="InterPro" id="IPR004839">
    <property type="entry name" value="Aminotransferase_I/II_large"/>
</dbReference>
<dbReference type="Pfam" id="PF00155">
    <property type="entry name" value="Aminotran_1_2"/>
    <property type="match status" value="1"/>
</dbReference>
<dbReference type="SUPFAM" id="SSF53383">
    <property type="entry name" value="PLP-dependent transferases"/>
    <property type="match status" value="1"/>
</dbReference>
<dbReference type="PANTHER" id="PTHR43525">
    <property type="entry name" value="PROTEIN MALY"/>
    <property type="match status" value="1"/>
</dbReference>
<feature type="domain" description="Aminotransferase class I/classII large" evidence="6">
    <location>
        <begin position="32"/>
        <end position="245"/>
    </location>
</feature>
<evidence type="ECO:0000259" key="6">
    <source>
        <dbReference type="Pfam" id="PF00155"/>
    </source>
</evidence>
<dbReference type="InterPro" id="IPR015421">
    <property type="entry name" value="PyrdxlP-dep_Trfase_major"/>
</dbReference>
<dbReference type="PANTHER" id="PTHR43525:SF1">
    <property type="entry name" value="PROTEIN MALY"/>
    <property type="match status" value="1"/>
</dbReference>
<dbReference type="EMBL" id="AGZS01000001">
    <property type="protein sequence ID" value="EJD65509.1"/>
    <property type="molecule type" value="Genomic_DNA"/>
</dbReference>
<evidence type="ECO:0000256" key="2">
    <source>
        <dbReference type="ARBA" id="ARBA00012224"/>
    </source>
</evidence>
<protein>
    <recommendedName>
        <fullName evidence="2">cysteine-S-conjugate beta-lyase</fullName>
        <ecNumber evidence="2">4.4.1.13</ecNumber>
    </recommendedName>
</protein>
<name>J0X100_9BIFI</name>
<dbReference type="RefSeq" id="WP_007147341.1">
    <property type="nucleotide sequence ID" value="NZ_AKCI01000001.1"/>
</dbReference>
<dbReference type="Gene3D" id="3.90.1150.10">
    <property type="entry name" value="Aspartate Aminotransferase, domain 1"/>
    <property type="match status" value="1"/>
</dbReference>
<accession>J0X100</accession>
<organism evidence="7 8">
    <name type="scientific">Scardovia wiggsiae F0424</name>
    <dbReference type="NCBI Taxonomy" id="857290"/>
    <lineage>
        <taxon>Bacteria</taxon>
        <taxon>Bacillati</taxon>
        <taxon>Actinomycetota</taxon>
        <taxon>Actinomycetes</taxon>
        <taxon>Bifidobacteriales</taxon>
        <taxon>Bifidobacteriaceae</taxon>
        <taxon>Scardovia</taxon>
    </lineage>
</organism>
<evidence type="ECO:0000256" key="4">
    <source>
        <dbReference type="ARBA" id="ARBA00023239"/>
    </source>
</evidence>
<evidence type="ECO:0000256" key="3">
    <source>
        <dbReference type="ARBA" id="ARBA00022898"/>
    </source>
</evidence>
<keyword evidence="4" id="KW-0456">Lyase</keyword>
<reference evidence="7 8" key="1">
    <citation type="submission" date="2012-01" db="EMBL/GenBank/DDBJ databases">
        <title>The Genome Sequence of Scardovia wiggsiae F0424.</title>
        <authorList>
            <consortium name="The Broad Institute Genome Sequencing Platform"/>
            <person name="Earl A."/>
            <person name="Ward D."/>
            <person name="Feldgarden M."/>
            <person name="Gevers D."/>
            <person name="Izard J."/>
            <person name="Ganesan A."/>
            <person name="Baranova O.V."/>
            <person name="Blanton J.M."/>
            <person name="Tanner A.C."/>
            <person name="Mathney J."/>
            <person name="Dewhirst F.E."/>
            <person name="Young S.K."/>
            <person name="Zeng Q."/>
            <person name="Gargeya S."/>
            <person name="Fitzgerald M."/>
            <person name="Haas B."/>
            <person name="Abouelleil A."/>
            <person name="Alvarado L."/>
            <person name="Arachchi H.M."/>
            <person name="Berlin A."/>
            <person name="Chapman S.B."/>
            <person name="Gearin G."/>
            <person name="Goldberg J."/>
            <person name="Griggs A."/>
            <person name="Gujja S."/>
            <person name="Hansen M."/>
            <person name="Heiman D."/>
            <person name="Howarth C."/>
            <person name="Larimer J."/>
            <person name="Lui A."/>
            <person name="MacDonald P.J.P."/>
            <person name="McCowen C."/>
            <person name="Montmayeur A."/>
            <person name="Murphy C."/>
            <person name="Neiman D."/>
            <person name="Pearson M."/>
            <person name="Priest M."/>
            <person name="Roberts A."/>
            <person name="Saif S."/>
            <person name="Shea T."/>
            <person name="Sisk P."/>
            <person name="Stolte C."/>
            <person name="Sykes S."/>
            <person name="Wortman J."/>
            <person name="Nusbaum C."/>
            <person name="Birren B."/>
        </authorList>
    </citation>
    <scope>NUCLEOTIDE SEQUENCE [LARGE SCALE GENOMIC DNA]</scope>
    <source>
        <strain evidence="7 8">F0424</strain>
    </source>
</reference>
<dbReference type="GO" id="GO:0030170">
    <property type="term" value="F:pyridoxal phosphate binding"/>
    <property type="evidence" value="ECO:0007669"/>
    <property type="project" value="InterPro"/>
</dbReference>
<keyword evidence="8" id="KW-1185">Reference proteome</keyword>
<dbReference type="InterPro" id="IPR015422">
    <property type="entry name" value="PyrdxlP-dep_Trfase_small"/>
</dbReference>
<dbReference type="InterPro" id="IPR051798">
    <property type="entry name" value="Class-II_PLP-Dep_Aminotrans"/>
</dbReference>
<dbReference type="OrthoDB" id="3224382at2"/>
<comment type="cofactor">
    <cofactor evidence="1">
        <name>pyridoxal 5'-phosphate</name>
        <dbReference type="ChEBI" id="CHEBI:597326"/>
    </cofactor>
</comment>
<dbReference type="STRING" id="857290.HMPREF9156_00273"/>
<comment type="caution">
    <text evidence="7">The sequence shown here is derived from an EMBL/GenBank/DDBJ whole genome shotgun (WGS) entry which is preliminary data.</text>
</comment>
<evidence type="ECO:0000313" key="8">
    <source>
        <dbReference type="Proteomes" id="UP000006415"/>
    </source>
</evidence>
<evidence type="ECO:0000256" key="5">
    <source>
        <dbReference type="ARBA" id="ARBA00037974"/>
    </source>
</evidence>
<dbReference type="AlphaFoldDB" id="J0X100"/>
<comment type="similarity">
    <text evidence="5">Belongs to the class-II pyridoxal-phosphate-dependent aminotransferase family. MalY/PatB cystathionine beta-lyase subfamily.</text>
</comment>
<dbReference type="InterPro" id="IPR015424">
    <property type="entry name" value="PyrdxlP-dep_Trfase"/>
</dbReference>
<dbReference type="Gene3D" id="3.40.640.10">
    <property type="entry name" value="Type I PLP-dependent aspartate aminotransferase-like (Major domain)"/>
    <property type="match status" value="1"/>
</dbReference>
<dbReference type="CDD" id="cd00609">
    <property type="entry name" value="AAT_like"/>
    <property type="match status" value="1"/>
</dbReference>
<evidence type="ECO:0000256" key="1">
    <source>
        <dbReference type="ARBA" id="ARBA00001933"/>
    </source>
</evidence>
<evidence type="ECO:0000313" key="7">
    <source>
        <dbReference type="EMBL" id="EJD65509.1"/>
    </source>
</evidence>
<dbReference type="EC" id="4.4.1.13" evidence="2"/>
<dbReference type="Proteomes" id="UP000006415">
    <property type="component" value="Unassembled WGS sequence"/>
</dbReference>